<dbReference type="AlphaFoldDB" id="A0A9P6RVB9"/>
<evidence type="ECO:0000313" key="3">
    <source>
        <dbReference type="EMBL" id="KAG0330236.1"/>
    </source>
</evidence>
<dbReference type="InterPro" id="IPR036047">
    <property type="entry name" value="F-box-like_dom_sf"/>
</dbReference>
<dbReference type="SMART" id="SM00367">
    <property type="entry name" value="LRR_CC"/>
    <property type="match status" value="4"/>
</dbReference>
<reference evidence="3" key="1">
    <citation type="journal article" date="2020" name="Fungal Divers.">
        <title>Resolving the Mortierellaceae phylogeny through synthesis of multi-gene phylogenetics and phylogenomics.</title>
        <authorList>
            <person name="Vandepol N."/>
            <person name="Liber J."/>
            <person name="Desiro A."/>
            <person name="Na H."/>
            <person name="Kennedy M."/>
            <person name="Barry K."/>
            <person name="Grigoriev I.V."/>
            <person name="Miller A.N."/>
            <person name="O'Donnell K."/>
            <person name="Stajich J.E."/>
            <person name="Bonito G."/>
        </authorList>
    </citation>
    <scope>NUCLEOTIDE SEQUENCE</scope>
    <source>
        <strain evidence="3">REB-010B</strain>
    </source>
</reference>
<evidence type="ECO:0000313" key="4">
    <source>
        <dbReference type="Proteomes" id="UP000738325"/>
    </source>
</evidence>
<evidence type="ECO:0000259" key="2">
    <source>
        <dbReference type="Pfam" id="PF25372"/>
    </source>
</evidence>
<dbReference type="SUPFAM" id="SSF81383">
    <property type="entry name" value="F-box domain"/>
    <property type="match status" value="1"/>
</dbReference>
<sequence length="420" mass="46558">MNPLQVPELLNSICHQLDRSSLLAATQVSRDWHRICIPILWESCPFSAELYGAFHADFDNHAKLIRHLDAENRVIGSEMRFIAQQCTNLTSLTIQHCQVTPFSLDTLFDGIQRVHSLTFDLCRGVNSSSIASRLTRLPMLTRLNIVVHTQERGNGDWRENDMALILTGCSLKYLKIVGPDLSHIHLLGVKRYAYPLPLVHLHLVSTFISETALNNLLGKSPHLLTLILLHNANKNSTVQVIADNCPNLRMLELKNSKSIATAAFDSVFKRCSRLTSLNISYTLIYDAAISALTQNCPCLQVLDLSGCSRITHVAFLELMTTLACLQQLCLGGCTRLKIEAFSGTTPWSSRQTLEVLDISSVGICAESDSLDALVNHLGSLRRLRHLYLDEAVSQHPVMGSFIASTPKTDVSIIQPAARPS</sequence>
<dbReference type="Proteomes" id="UP000738325">
    <property type="component" value="Unassembled WGS sequence"/>
</dbReference>
<dbReference type="Gene3D" id="3.80.10.10">
    <property type="entry name" value="Ribonuclease Inhibitor"/>
    <property type="match status" value="2"/>
</dbReference>
<keyword evidence="4" id="KW-1185">Reference proteome</keyword>
<dbReference type="InterPro" id="IPR057207">
    <property type="entry name" value="FBXL15_LRR"/>
</dbReference>
<dbReference type="OrthoDB" id="10257471at2759"/>
<name>A0A9P6RVB9_9FUNG</name>
<evidence type="ECO:0008006" key="5">
    <source>
        <dbReference type="Google" id="ProtNLM"/>
    </source>
</evidence>
<gene>
    <name evidence="3" type="ORF">BGZ99_007097</name>
</gene>
<dbReference type="InterPro" id="IPR001810">
    <property type="entry name" value="F-box_dom"/>
</dbReference>
<proteinExistence type="predicted"/>
<feature type="domain" description="F-box" evidence="1">
    <location>
        <begin position="7"/>
        <end position="42"/>
    </location>
</feature>
<dbReference type="GO" id="GO:0031146">
    <property type="term" value="P:SCF-dependent proteasomal ubiquitin-dependent protein catabolic process"/>
    <property type="evidence" value="ECO:0007669"/>
    <property type="project" value="TreeGrafter"/>
</dbReference>
<dbReference type="InterPro" id="IPR006553">
    <property type="entry name" value="Leu-rich_rpt_Cys-con_subtyp"/>
</dbReference>
<accession>A0A9P6RVB9</accession>
<dbReference type="InterPro" id="IPR032675">
    <property type="entry name" value="LRR_dom_sf"/>
</dbReference>
<organism evidence="3 4">
    <name type="scientific">Dissophora globulifera</name>
    <dbReference type="NCBI Taxonomy" id="979702"/>
    <lineage>
        <taxon>Eukaryota</taxon>
        <taxon>Fungi</taxon>
        <taxon>Fungi incertae sedis</taxon>
        <taxon>Mucoromycota</taxon>
        <taxon>Mortierellomycotina</taxon>
        <taxon>Mortierellomycetes</taxon>
        <taxon>Mortierellales</taxon>
        <taxon>Mortierellaceae</taxon>
        <taxon>Dissophora</taxon>
    </lineage>
</organism>
<dbReference type="CDD" id="cd09917">
    <property type="entry name" value="F-box_SF"/>
    <property type="match status" value="1"/>
</dbReference>
<comment type="caution">
    <text evidence="3">The sequence shown here is derived from an EMBL/GenBank/DDBJ whole genome shotgun (WGS) entry which is preliminary data.</text>
</comment>
<dbReference type="EMBL" id="JAAAIP010000005">
    <property type="protein sequence ID" value="KAG0330236.1"/>
    <property type="molecule type" value="Genomic_DNA"/>
</dbReference>
<dbReference type="PANTHER" id="PTHR13318">
    <property type="entry name" value="PARTNER OF PAIRED, ISOFORM B-RELATED"/>
    <property type="match status" value="1"/>
</dbReference>
<dbReference type="Pfam" id="PF25372">
    <property type="entry name" value="DUF7885"/>
    <property type="match status" value="1"/>
</dbReference>
<feature type="domain" description="F-box/LRR-repeat protein 15-like leucin rich repeat" evidence="2">
    <location>
        <begin position="204"/>
        <end position="322"/>
    </location>
</feature>
<dbReference type="SUPFAM" id="SSF52047">
    <property type="entry name" value="RNI-like"/>
    <property type="match status" value="1"/>
</dbReference>
<dbReference type="GO" id="GO:0019005">
    <property type="term" value="C:SCF ubiquitin ligase complex"/>
    <property type="evidence" value="ECO:0007669"/>
    <property type="project" value="TreeGrafter"/>
</dbReference>
<dbReference type="Pfam" id="PF12937">
    <property type="entry name" value="F-box-like"/>
    <property type="match status" value="1"/>
</dbReference>
<evidence type="ECO:0000259" key="1">
    <source>
        <dbReference type="Pfam" id="PF12937"/>
    </source>
</evidence>
<protein>
    <recommendedName>
        <fullName evidence="5">F-box domain-containing protein</fullName>
    </recommendedName>
</protein>